<sequence length="716" mass="81084">MPRRKKKTDSSEKLAADAKLSEEDSKLSDEGGAGEEPIPEDQLLCKLTQELRKVSPEEEVLQAFVDQLHREYRVELSDMARDLSFRISSFDESAGKNKSLTRKAALVVYKTGIPPEKRSADDIIRVVMIAKKSTRPENKKQGVKALDDLLFHLAKDRTDIYGAWTNGERLAFRMLQENPQNGYVEAVDLTDFPAPGETLEDLEDATRRPLRIATQESLLRSFKSAHDYLYGNQSMRGDRAFWQLLNLIFCKILDEQQSSRLFFVGATEANTPEGQTKVVERINRLFNQVKNEAYKDVFEGNERIELNDRALVFVATELSRYSLLGTDTDAKGLAYEAITSNTLKRERGQFFTPRNIIRMMVEMMDPGPEDRVLDPACGSGGFLVVVLNHVRRKFLAEIGADPDLPVPSERKRVENMVKNYARKYLWGVDVDLDLRKAARMNMVMNDDGHGNIFCFNSLEFGVPKLEVPDMEQFAKDVPGLNKLWKRRNDTSREFGVFDFIFTNPPFGAKIPITDPTVLSTFDLGHKAAVSPDSWVRASPQRKVSPEILFIESCCKYLKPGTGKMAIVLPDGILGNPGKDMEAVRAWMLREMELLASIDLPAEGFLPQVSVQASCVFLRRRHPDEFMGTGEDGLSQGPVFMAIAEKVGHGRRGEPVVMRGPDGRELLFEGEDRVRWEDEDGIHEESQTRKVTRIADDLPWIAEQYRKHVLGLPFEEE</sequence>
<evidence type="ECO:0000256" key="2">
    <source>
        <dbReference type="SAM" id="MobiDB-lite"/>
    </source>
</evidence>
<dbReference type="GO" id="GO:0008170">
    <property type="term" value="F:N-methyltransferase activity"/>
    <property type="evidence" value="ECO:0007669"/>
    <property type="project" value="InterPro"/>
</dbReference>
<keyword evidence="4" id="KW-0489">Methyltransferase</keyword>
<proteinExistence type="predicted"/>
<feature type="compositionally biased region" description="Basic and acidic residues" evidence="2">
    <location>
        <begin position="8"/>
        <end position="29"/>
    </location>
</feature>
<dbReference type="EMBL" id="QZCE01000002">
    <property type="protein sequence ID" value="NEZ64674.1"/>
    <property type="molecule type" value="Genomic_DNA"/>
</dbReference>
<dbReference type="Pfam" id="PF02384">
    <property type="entry name" value="N6_Mtase"/>
    <property type="match status" value="1"/>
</dbReference>
<keyword evidence="1" id="KW-0680">Restriction system</keyword>
<dbReference type="InterPro" id="IPR029063">
    <property type="entry name" value="SAM-dependent_MTases_sf"/>
</dbReference>
<dbReference type="InterPro" id="IPR002052">
    <property type="entry name" value="DNA_methylase_N6_adenine_CS"/>
</dbReference>
<dbReference type="InterPro" id="IPR003356">
    <property type="entry name" value="DNA_methylase_A-5"/>
</dbReference>
<dbReference type="Proteomes" id="UP000473574">
    <property type="component" value="Unassembled WGS sequence"/>
</dbReference>
<organism evidence="4 5">
    <name type="scientific">Adonisia turfae CCMR0082</name>
    <dbReference type="NCBI Taxonomy" id="2304604"/>
    <lineage>
        <taxon>Bacteria</taxon>
        <taxon>Bacillati</taxon>
        <taxon>Cyanobacteriota</taxon>
        <taxon>Adonisia</taxon>
        <taxon>Adonisia turfae</taxon>
    </lineage>
</organism>
<evidence type="ECO:0000313" key="5">
    <source>
        <dbReference type="Proteomes" id="UP000473574"/>
    </source>
</evidence>
<feature type="region of interest" description="Disordered" evidence="2">
    <location>
        <begin position="1"/>
        <end position="41"/>
    </location>
</feature>
<evidence type="ECO:0000259" key="3">
    <source>
        <dbReference type="Pfam" id="PF02384"/>
    </source>
</evidence>
<comment type="caution">
    <text evidence="4">The sequence shown here is derived from an EMBL/GenBank/DDBJ whole genome shotgun (WGS) entry which is preliminary data.</text>
</comment>
<dbReference type="GO" id="GO:0032259">
    <property type="term" value="P:methylation"/>
    <property type="evidence" value="ECO:0007669"/>
    <property type="project" value="UniProtKB-KW"/>
</dbReference>
<name>A0A6M0S855_9CYAN</name>
<dbReference type="RefSeq" id="WP_163665133.1">
    <property type="nucleotide sequence ID" value="NZ_QZCE01000002.1"/>
</dbReference>
<dbReference type="PANTHER" id="PTHR42998:SF1">
    <property type="entry name" value="TYPE I RESTRICTION ENZYME HINDI METHYLASE SUBUNIT"/>
    <property type="match status" value="1"/>
</dbReference>
<dbReference type="PROSITE" id="PS00092">
    <property type="entry name" value="N6_MTASE"/>
    <property type="match status" value="1"/>
</dbReference>
<dbReference type="PANTHER" id="PTHR42998">
    <property type="entry name" value="TYPE I RESTRICTION ENZYME HINDVIIP M PROTEIN-RELATED"/>
    <property type="match status" value="1"/>
</dbReference>
<dbReference type="GO" id="GO:0003677">
    <property type="term" value="F:DNA binding"/>
    <property type="evidence" value="ECO:0007669"/>
    <property type="project" value="InterPro"/>
</dbReference>
<evidence type="ECO:0000313" key="4">
    <source>
        <dbReference type="EMBL" id="NEZ64674.1"/>
    </source>
</evidence>
<protein>
    <submittedName>
        <fullName evidence="4">N-6 DNA methylase</fullName>
    </submittedName>
</protein>
<dbReference type="Gene3D" id="3.40.50.150">
    <property type="entry name" value="Vaccinia Virus protein VP39"/>
    <property type="match status" value="1"/>
</dbReference>
<dbReference type="AlphaFoldDB" id="A0A6M0S855"/>
<feature type="domain" description="DNA methylase adenine-specific" evidence="3">
    <location>
        <begin position="328"/>
        <end position="623"/>
    </location>
</feature>
<evidence type="ECO:0000256" key="1">
    <source>
        <dbReference type="ARBA" id="ARBA00022747"/>
    </source>
</evidence>
<dbReference type="InterPro" id="IPR052916">
    <property type="entry name" value="Type-I_RE_MTase_Subunit"/>
</dbReference>
<reference evidence="4 5" key="1">
    <citation type="journal article" date="2020" name="Microb. Ecol.">
        <title>Ecogenomics of the Marine Benthic Filamentous Cyanobacterium Adonisia.</title>
        <authorList>
            <person name="Walter J.M."/>
            <person name="Coutinho F.H."/>
            <person name="Leomil L."/>
            <person name="Hargreaves P.I."/>
            <person name="Campeao M.E."/>
            <person name="Vieira V.V."/>
            <person name="Silva B.S."/>
            <person name="Fistarol G.O."/>
            <person name="Salomon P.S."/>
            <person name="Sawabe T."/>
            <person name="Mino S."/>
            <person name="Hosokawa M."/>
            <person name="Miyashita H."/>
            <person name="Maruyama F."/>
            <person name="van Verk M.C."/>
            <person name="Dutilh B.E."/>
            <person name="Thompson C.C."/>
            <person name="Thompson F.L."/>
        </authorList>
    </citation>
    <scope>NUCLEOTIDE SEQUENCE [LARGE SCALE GENOMIC DNA]</scope>
    <source>
        <strain evidence="4 5">CCMR0082</strain>
    </source>
</reference>
<accession>A0A6M0S855</accession>
<keyword evidence="4" id="KW-0808">Transferase</keyword>
<dbReference type="SUPFAM" id="SSF53335">
    <property type="entry name" value="S-adenosyl-L-methionine-dependent methyltransferases"/>
    <property type="match status" value="1"/>
</dbReference>
<gene>
    <name evidence="4" type="ORF">D0962_18085</name>
</gene>
<dbReference type="PRINTS" id="PR00507">
    <property type="entry name" value="N12N6MTFRASE"/>
</dbReference>
<dbReference type="GO" id="GO:0009307">
    <property type="term" value="P:DNA restriction-modification system"/>
    <property type="evidence" value="ECO:0007669"/>
    <property type="project" value="UniProtKB-KW"/>
</dbReference>